<evidence type="ECO:0000313" key="7">
    <source>
        <dbReference type="Ensembl" id="ENSSORP00005055487.1"/>
    </source>
</evidence>
<dbReference type="InterPro" id="IPR001129">
    <property type="entry name" value="Membr-assoc_MAPEG"/>
</dbReference>
<reference evidence="7" key="2">
    <citation type="submission" date="2025-08" db="UniProtKB">
        <authorList>
            <consortium name="Ensembl"/>
        </authorList>
    </citation>
    <scope>IDENTIFICATION</scope>
</reference>
<feature type="compositionally biased region" description="Basic and acidic residues" evidence="5">
    <location>
        <begin position="76"/>
        <end position="87"/>
    </location>
</feature>
<gene>
    <name evidence="7" type="primary">tmem79</name>
</gene>
<proteinExistence type="predicted"/>
<organism evidence="7 8">
    <name type="scientific">Sphaeramia orbicularis</name>
    <name type="common">orbiculate cardinalfish</name>
    <dbReference type="NCBI Taxonomy" id="375764"/>
    <lineage>
        <taxon>Eukaryota</taxon>
        <taxon>Metazoa</taxon>
        <taxon>Chordata</taxon>
        <taxon>Craniata</taxon>
        <taxon>Vertebrata</taxon>
        <taxon>Euteleostomi</taxon>
        <taxon>Actinopterygii</taxon>
        <taxon>Neopterygii</taxon>
        <taxon>Teleostei</taxon>
        <taxon>Neoteleostei</taxon>
        <taxon>Acanthomorphata</taxon>
        <taxon>Gobiaria</taxon>
        <taxon>Kurtiformes</taxon>
        <taxon>Apogonoidei</taxon>
        <taxon>Apogonidae</taxon>
        <taxon>Apogoninae</taxon>
        <taxon>Sphaeramia</taxon>
    </lineage>
</organism>
<dbReference type="Ensembl" id="ENSSORT00005056769.1">
    <property type="protein sequence ID" value="ENSSORP00005055487.1"/>
    <property type="gene ID" value="ENSSORG00005024762.1"/>
</dbReference>
<reference evidence="7" key="1">
    <citation type="submission" date="2019-06" db="EMBL/GenBank/DDBJ databases">
        <authorList>
            <consortium name="Wellcome Sanger Institute Data Sharing"/>
        </authorList>
    </citation>
    <scope>NUCLEOTIDE SEQUENCE [LARGE SCALE GENOMIC DNA]</scope>
</reference>
<dbReference type="Gene3D" id="1.20.120.550">
    <property type="entry name" value="Membrane associated eicosanoid/glutathione metabolism-like domain"/>
    <property type="match status" value="1"/>
</dbReference>
<dbReference type="InterPro" id="IPR023352">
    <property type="entry name" value="MAPEG-like_dom_sf"/>
</dbReference>
<feature type="transmembrane region" description="Helical" evidence="6">
    <location>
        <begin position="178"/>
        <end position="198"/>
    </location>
</feature>
<feature type="compositionally biased region" description="Gly residues" evidence="5">
    <location>
        <begin position="64"/>
        <end position="74"/>
    </location>
</feature>
<feature type="region of interest" description="Disordered" evidence="5">
    <location>
        <begin position="1"/>
        <end position="98"/>
    </location>
</feature>
<evidence type="ECO:0008006" key="9">
    <source>
        <dbReference type="Google" id="ProtNLM"/>
    </source>
</evidence>
<dbReference type="OrthoDB" id="8887147at2759"/>
<keyword evidence="8" id="KW-1185">Reference proteome</keyword>
<keyword evidence="4 6" id="KW-0472">Membrane</keyword>
<feature type="compositionally biased region" description="Polar residues" evidence="5">
    <location>
        <begin position="1"/>
        <end position="11"/>
    </location>
</feature>
<dbReference type="AlphaFoldDB" id="A0A673CSG8"/>
<dbReference type="GO" id="GO:0005765">
    <property type="term" value="C:lysosomal membrane"/>
    <property type="evidence" value="ECO:0007669"/>
    <property type="project" value="TreeGrafter"/>
</dbReference>
<evidence type="ECO:0000256" key="1">
    <source>
        <dbReference type="ARBA" id="ARBA00004370"/>
    </source>
</evidence>
<reference evidence="7" key="3">
    <citation type="submission" date="2025-09" db="UniProtKB">
        <authorList>
            <consortium name="Ensembl"/>
        </authorList>
    </citation>
    <scope>IDENTIFICATION</scope>
</reference>
<accession>A0A673CSG8</accession>
<evidence type="ECO:0000256" key="4">
    <source>
        <dbReference type="ARBA" id="ARBA00023136"/>
    </source>
</evidence>
<comment type="subcellular location">
    <subcellularLocation>
        <location evidence="1">Membrane</location>
    </subcellularLocation>
</comment>
<dbReference type="Pfam" id="PF01124">
    <property type="entry name" value="MAPEG"/>
    <property type="match status" value="1"/>
</dbReference>
<dbReference type="GO" id="GO:0045055">
    <property type="term" value="P:regulated exocytosis"/>
    <property type="evidence" value="ECO:0007669"/>
    <property type="project" value="TreeGrafter"/>
</dbReference>
<keyword evidence="3 6" id="KW-1133">Transmembrane helix</keyword>
<feature type="transmembrane region" description="Helical" evidence="6">
    <location>
        <begin position="210"/>
        <end position="233"/>
    </location>
</feature>
<feature type="compositionally biased region" description="Basic and acidic residues" evidence="5">
    <location>
        <begin position="17"/>
        <end position="27"/>
    </location>
</feature>
<dbReference type="Proteomes" id="UP000472271">
    <property type="component" value="Chromosome 16"/>
</dbReference>
<dbReference type="GO" id="GO:0032588">
    <property type="term" value="C:trans-Golgi network membrane"/>
    <property type="evidence" value="ECO:0007669"/>
    <property type="project" value="TreeGrafter"/>
</dbReference>
<feature type="transmembrane region" description="Helical" evidence="6">
    <location>
        <begin position="292"/>
        <end position="313"/>
    </location>
</feature>
<protein>
    <recommendedName>
        <fullName evidence="9">Transmembrane protein 79b</fullName>
    </recommendedName>
</protein>
<dbReference type="GeneID" id="115436202"/>
<dbReference type="PANTHER" id="PTHR31004:SF4">
    <property type="entry name" value="TRANSMEMBRANE PROTEIN 79"/>
    <property type="match status" value="1"/>
</dbReference>
<dbReference type="RefSeq" id="XP_030014838.1">
    <property type="nucleotide sequence ID" value="XM_030158978.1"/>
</dbReference>
<feature type="transmembrane region" description="Helical" evidence="6">
    <location>
        <begin position="320"/>
        <end position="341"/>
    </location>
</feature>
<evidence type="ECO:0000256" key="2">
    <source>
        <dbReference type="ARBA" id="ARBA00022692"/>
    </source>
</evidence>
<dbReference type="InParanoid" id="A0A673CSG8"/>
<evidence type="ECO:0000256" key="6">
    <source>
        <dbReference type="SAM" id="Phobius"/>
    </source>
</evidence>
<sequence>MGDSGITNISPTEDLEEVKTAMKEDRQAGGQTGGKTGKGDRMSMMSDVSLREAASFTESELMSDGGGGGGAGEGGETEHSKAYQLKEEESEPGENELPEKAAQVFSPAVTVLHSPASPRDSEAFWEMESEKSPFLGHQEVRHDYNQHGYMHDWSEDTPPARGGQCCASRDVLKLGVSLMMSALFFPFLVWGGFVFLPFDAPLLDGAPLRLVYTLRCSIFAAAPILLGWLVLGITRLRSGFIRPLFDDEGKEAEVQEVAVHRRYVSESVSLFLIYFLQLVVMAMYLSQEQLKLIPLLTIVFAFGRLVYWVAAAFGSSIRGFGFGLSFLPSLVMMVANVYFIFTVESSSSIFSLQSPPEQALTPPPGRQRFWG</sequence>
<evidence type="ECO:0000313" key="8">
    <source>
        <dbReference type="Proteomes" id="UP000472271"/>
    </source>
</evidence>
<feature type="transmembrane region" description="Helical" evidence="6">
    <location>
        <begin position="268"/>
        <end position="286"/>
    </location>
</feature>
<name>A0A673CSG8_9TELE</name>
<dbReference type="PANTHER" id="PTHR31004">
    <property type="entry name" value="TRANSMEMBRANE PROTEIN 79"/>
    <property type="match status" value="1"/>
</dbReference>
<keyword evidence="2 6" id="KW-0812">Transmembrane</keyword>
<evidence type="ECO:0000256" key="3">
    <source>
        <dbReference type="ARBA" id="ARBA00022989"/>
    </source>
</evidence>
<evidence type="ECO:0000256" key="5">
    <source>
        <dbReference type="SAM" id="MobiDB-lite"/>
    </source>
</evidence>